<dbReference type="Proteomes" id="UP000693946">
    <property type="component" value="Linkage Group LG7"/>
</dbReference>
<evidence type="ECO:0000259" key="4">
    <source>
        <dbReference type="PROSITE" id="PS50157"/>
    </source>
</evidence>
<dbReference type="GO" id="GO:0005667">
    <property type="term" value="C:transcription regulator complex"/>
    <property type="evidence" value="ECO:0007669"/>
    <property type="project" value="TreeGrafter"/>
</dbReference>
<dbReference type="PANTHER" id="PTHR12243:SF67">
    <property type="entry name" value="COREPRESSOR OF PANGOLIN, ISOFORM A-RELATED"/>
    <property type="match status" value="1"/>
</dbReference>
<dbReference type="GO" id="GO:0005634">
    <property type="term" value="C:nucleus"/>
    <property type="evidence" value="ECO:0007669"/>
    <property type="project" value="UniProtKB-SubCell"/>
</dbReference>
<dbReference type="PANTHER" id="PTHR12243">
    <property type="entry name" value="MADF DOMAIN TRANSCRIPTION FACTOR"/>
    <property type="match status" value="1"/>
</dbReference>
<dbReference type="InterPro" id="IPR006578">
    <property type="entry name" value="MADF-dom"/>
</dbReference>
<keyword evidence="8" id="KW-1185">Reference proteome</keyword>
<name>A0AAV6Q525_SOLSE</name>
<dbReference type="EMBL" id="JAGKHQ010000019">
    <property type="protein sequence ID" value="KAG7482675.1"/>
    <property type="molecule type" value="Genomic_DNA"/>
</dbReference>
<dbReference type="PROSITE" id="PS51031">
    <property type="entry name" value="BESS"/>
    <property type="match status" value="1"/>
</dbReference>
<evidence type="ECO:0000313" key="8">
    <source>
        <dbReference type="Proteomes" id="UP000693946"/>
    </source>
</evidence>
<dbReference type="AlphaFoldDB" id="A0AAV6Q525"/>
<evidence type="ECO:0000256" key="2">
    <source>
        <dbReference type="PROSITE-ProRule" id="PRU00371"/>
    </source>
</evidence>
<dbReference type="InterPro" id="IPR013087">
    <property type="entry name" value="Znf_C2H2_type"/>
</dbReference>
<reference evidence="7 8" key="1">
    <citation type="journal article" date="2021" name="Sci. Rep.">
        <title>Chromosome anchoring in Senegalese sole (Solea senegalensis) reveals sex-associated markers and genome rearrangements in flatfish.</title>
        <authorList>
            <person name="Guerrero-Cozar I."/>
            <person name="Gomez-Garrido J."/>
            <person name="Berbel C."/>
            <person name="Martinez-Blanch J.F."/>
            <person name="Alioto T."/>
            <person name="Claros M.G."/>
            <person name="Gagnaire P.A."/>
            <person name="Manchado M."/>
        </authorList>
    </citation>
    <scope>NUCLEOTIDE SEQUENCE [LARGE SCALE GENOMIC DNA]</scope>
    <source>
        <strain evidence="7">Sse05_10M</strain>
    </source>
</reference>
<keyword evidence="1" id="KW-0863">Zinc-finger</keyword>
<feature type="domain" description="C2H2-type" evidence="4">
    <location>
        <begin position="239"/>
        <end position="269"/>
    </location>
</feature>
<feature type="domain" description="BESS" evidence="6">
    <location>
        <begin position="362"/>
        <end position="401"/>
    </location>
</feature>
<evidence type="ECO:0000256" key="3">
    <source>
        <dbReference type="SAM" id="MobiDB-lite"/>
    </source>
</evidence>
<dbReference type="PROSITE" id="PS50157">
    <property type="entry name" value="ZINC_FINGER_C2H2_2"/>
    <property type="match status" value="1"/>
</dbReference>
<feature type="domain" description="MADF" evidence="5">
    <location>
        <begin position="39"/>
        <end position="136"/>
    </location>
</feature>
<proteinExistence type="predicted"/>
<evidence type="ECO:0000259" key="6">
    <source>
        <dbReference type="PROSITE" id="PS51031"/>
    </source>
</evidence>
<sequence length="402" mass="46323">MNGACTSVIRGEHGSSSADERTSRCSQETENKMNTVEKKLAELIREHPNLYDQSRQDYKDALKGHLSWKEIAGVMGKSEEELKMKWKNLRDKYCKAKKRMTKRSSDRRLADSEENHVDRPVPALLHQLDWLNAFVKPRVESGGMTSSETSFPMSDHAYLATRQSGPHITCQLRDQLPKLEKCSSCCSLFHCPFCSTRIFKPRVKNKVLKHLEGHVRRAVQHKDYTIFKCNLHCQNIAHFHCPSCTKIFIRRDRLLFHLKGCANEVDEKVPTANPDATDVQKEPDTTAENMQDDILFKVTESGDDLENVQDKEKKEQHLPLPLISTSFSLLESCPNNQQEIKRKRQAATEPEISPVDAHTSIRDEDELFLLSLLPSLKRLTIKKRMEVRMKFQQVLYTAEFED</sequence>
<evidence type="ECO:0000313" key="7">
    <source>
        <dbReference type="EMBL" id="KAG7482675.1"/>
    </source>
</evidence>
<dbReference type="SMART" id="SM00595">
    <property type="entry name" value="MADF"/>
    <property type="match status" value="1"/>
</dbReference>
<dbReference type="InterPro" id="IPR004210">
    <property type="entry name" value="BESS_motif"/>
</dbReference>
<dbReference type="GO" id="GO:0003677">
    <property type="term" value="F:DNA binding"/>
    <property type="evidence" value="ECO:0007669"/>
    <property type="project" value="InterPro"/>
</dbReference>
<dbReference type="Pfam" id="PF02944">
    <property type="entry name" value="BESS"/>
    <property type="match status" value="1"/>
</dbReference>
<evidence type="ECO:0000259" key="5">
    <source>
        <dbReference type="PROSITE" id="PS51029"/>
    </source>
</evidence>
<keyword evidence="1" id="KW-0479">Metal-binding</keyword>
<dbReference type="InterPro" id="IPR039353">
    <property type="entry name" value="TF_Adf1"/>
</dbReference>
<gene>
    <name evidence="7" type="ORF">JOB18_027784</name>
</gene>
<feature type="region of interest" description="Disordered" evidence="3">
    <location>
        <begin position="1"/>
        <end position="33"/>
    </location>
</feature>
<dbReference type="PROSITE" id="PS51029">
    <property type="entry name" value="MADF"/>
    <property type="match status" value="1"/>
</dbReference>
<dbReference type="GO" id="GO:0006357">
    <property type="term" value="P:regulation of transcription by RNA polymerase II"/>
    <property type="evidence" value="ECO:0007669"/>
    <property type="project" value="TreeGrafter"/>
</dbReference>
<accession>A0AAV6Q525</accession>
<comment type="caution">
    <text evidence="7">The sequence shown here is derived from an EMBL/GenBank/DDBJ whole genome shotgun (WGS) entry which is preliminary data.</text>
</comment>
<comment type="subcellular location">
    <subcellularLocation>
        <location evidence="2">Nucleus</location>
    </subcellularLocation>
</comment>
<keyword evidence="2" id="KW-0539">Nucleus</keyword>
<feature type="compositionally biased region" description="Basic and acidic residues" evidence="3">
    <location>
        <begin position="10"/>
        <end position="33"/>
    </location>
</feature>
<keyword evidence="1" id="KW-0862">Zinc</keyword>
<dbReference type="GO" id="GO:0008270">
    <property type="term" value="F:zinc ion binding"/>
    <property type="evidence" value="ECO:0007669"/>
    <property type="project" value="UniProtKB-KW"/>
</dbReference>
<dbReference type="Pfam" id="PF10545">
    <property type="entry name" value="MADF_DNA_bdg"/>
    <property type="match status" value="1"/>
</dbReference>
<protein>
    <submittedName>
        <fullName evidence="7">MADF DNA bdg domain containing</fullName>
    </submittedName>
</protein>
<evidence type="ECO:0000256" key="1">
    <source>
        <dbReference type="PROSITE-ProRule" id="PRU00042"/>
    </source>
</evidence>
<organism evidence="7 8">
    <name type="scientific">Solea senegalensis</name>
    <name type="common">Senegalese sole</name>
    <dbReference type="NCBI Taxonomy" id="28829"/>
    <lineage>
        <taxon>Eukaryota</taxon>
        <taxon>Metazoa</taxon>
        <taxon>Chordata</taxon>
        <taxon>Craniata</taxon>
        <taxon>Vertebrata</taxon>
        <taxon>Euteleostomi</taxon>
        <taxon>Actinopterygii</taxon>
        <taxon>Neopterygii</taxon>
        <taxon>Teleostei</taxon>
        <taxon>Neoteleostei</taxon>
        <taxon>Acanthomorphata</taxon>
        <taxon>Carangaria</taxon>
        <taxon>Pleuronectiformes</taxon>
        <taxon>Pleuronectoidei</taxon>
        <taxon>Soleidae</taxon>
        <taxon>Solea</taxon>
    </lineage>
</organism>